<evidence type="ECO:0000256" key="7">
    <source>
        <dbReference type="ARBA" id="ARBA00023316"/>
    </source>
</evidence>
<dbReference type="GO" id="GO:0016787">
    <property type="term" value="F:hydrolase activity"/>
    <property type="evidence" value="ECO:0007669"/>
    <property type="project" value="UniProtKB-KW"/>
</dbReference>
<keyword evidence="10" id="KW-1185">Reference proteome</keyword>
<evidence type="ECO:0000256" key="4">
    <source>
        <dbReference type="ARBA" id="ARBA00022729"/>
    </source>
</evidence>
<keyword evidence="4" id="KW-0732">Signal</keyword>
<dbReference type="GO" id="GO:0009847">
    <property type="term" value="P:spore germination"/>
    <property type="evidence" value="ECO:0007669"/>
    <property type="project" value="UniProtKB-UniRule"/>
</dbReference>
<dbReference type="GO" id="GO:0071555">
    <property type="term" value="P:cell wall organization"/>
    <property type="evidence" value="ECO:0007669"/>
    <property type="project" value="UniProtKB-KW"/>
</dbReference>
<evidence type="ECO:0000256" key="5">
    <source>
        <dbReference type="ARBA" id="ARBA00022801"/>
    </source>
</evidence>
<dbReference type="Gene3D" id="6.20.240.60">
    <property type="match status" value="1"/>
</dbReference>
<evidence type="ECO:0000313" key="10">
    <source>
        <dbReference type="Proteomes" id="UP000035704"/>
    </source>
</evidence>
<dbReference type="InterPro" id="IPR036366">
    <property type="entry name" value="PGBDSf"/>
</dbReference>
<evidence type="ECO:0000256" key="8">
    <source>
        <dbReference type="NCBIfam" id="TIGR02869"/>
    </source>
</evidence>
<dbReference type="SUPFAM" id="SSF47090">
    <property type="entry name" value="PGBD-like"/>
    <property type="match status" value="1"/>
</dbReference>
<evidence type="ECO:0000256" key="1">
    <source>
        <dbReference type="ARBA" id="ARBA00007010"/>
    </source>
</evidence>
<dbReference type="RefSeq" id="WP_044825752.1">
    <property type="nucleotide sequence ID" value="NZ_CP009687.1"/>
</dbReference>
<dbReference type="InterPro" id="IPR036365">
    <property type="entry name" value="PGBD-like_sf"/>
</dbReference>
<dbReference type="AlphaFoldDB" id="A0A0D8I7V1"/>
<dbReference type="Pfam" id="PF01471">
    <property type="entry name" value="PG_binding_1"/>
    <property type="match status" value="1"/>
</dbReference>
<evidence type="ECO:0000256" key="2">
    <source>
        <dbReference type="ARBA" id="ARBA00018364"/>
    </source>
</evidence>
<keyword evidence="7" id="KW-0961">Cell wall biogenesis/degradation</keyword>
<sequence length="227" mass="24969">MKRKIMIPILLILSVILLSIFAFEKSYAQNLTWGSSGAEVTELQNRLTRWGYYDGPISGTYGPQTYEAVRLFQQRNGLTVDGIVGPQTRSALGMPSQVTAPTTPVSRGVSRSDDVHLLARTIHAESKGEPYEGQVAVGAVILNRIRSADFPNTLAGVVYQPCAFEPVKRGTINEAPNDSAYRAARDALNGWDPTGGALYFWNPATATSRWIWTRTITLRIGRHVFGN</sequence>
<evidence type="ECO:0000313" key="9">
    <source>
        <dbReference type="EMBL" id="AKL94258.1"/>
    </source>
</evidence>
<gene>
    <name evidence="9" type="primary">sleB1</name>
    <name evidence="9" type="ORF">CACET_c07480</name>
</gene>
<proteinExistence type="inferred from homology"/>
<dbReference type="Gene3D" id="1.10.10.2520">
    <property type="entry name" value="Cell wall hydrolase SleB, domain 1"/>
    <property type="match status" value="1"/>
</dbReference>
<dbReference type="GO" id="GO:0030435">
    <property type="term" value="P:sporulation resulting in formation of a cellular spore"/>
    <property type="evidence" value="ECO:0007669"/>
    <property type="project" value="UniProtKB-KW"/>
</dbReference>
<dbReference type="InterPro" id="IPR014224">
    <property type="entry name" value="Spore_cortex_SleB"/>
</dbReference>
<comment type="similarity">
    <text evidence="1">Belongs to the SleB family.</text>
</comment>
<dbReference type="InterPro" id="IPR011105">
    <property type="entry name" value="Cell_wall_hydrolase_SleB"/>
</dbReference>
<accession>A0A0D8I7V1</accession>
<dbReference type="InterPro" id="IPR042047">
    <property type="entry name" value="SleB_dom1"/>
</dbReference>
<organism evidence="9 10">
    <name type="scientific">Clostridium aceticum</name>
    <dbReference type="NCBI Taxonomy" id="84022"/>
    <lineage>
        <taxon>Bacteria</taxon>
        <taxon>Bacillati</taxon>
        <taxon>Bacillota</taxon>
        <taxon>Clostridia</taxon>
        <taxon>Eubacteriales</taxon>
        <taxon>Clostridiaceae</taxon>
        <taxon>Clostridium</taxon>
    </lineage>
</organism>
<evidence type="ECO:0000256" key="6">
    <source>
        <dbReference type="ARBA" id="ARBA00022969"/>
    </source>
</evidence>
<dbReference type="STRING" id="84022.CACET_c07480"/>
<evidence type="ECO:0000256" key="3">
    <source>
        <dbReference type="ARBA" id="ARBA00022544"/>
    </source>
</evidence>
<keyword evidence="5" id="KW-0378">Hydrolase</keyword>
<dbReference type="PATRIC" id="fig|84022.5.peg.1236"/>
<dbReference type="InterPro" id="IPR002477">
    <property type="entry name" value="Peptidoglycan-bd-like"/>
</dbReference>
<dbReference type="EMBL" id="CP009687">
    <property type="protein sequence ID" value="AKL94258.1"/>
    <property type="molecule type" value="Genomic_DNA"/>
</dbReference>
<keyword evidence="6" id="KW-0749">Sporulation</keyword>
<dbReference type="KEGG" id="cace:CACET_c07480"/>
<dbReference type="Pfam" id="PF07486">
    <property type="entry name" value="Hydrolase_2"/>
    <property type="match status" value="1"/>
</dbReference>
<dbReference type="OrthoDB" id="9785345at2"/>
<dbReference type="Proteomes" id="UP000035704">
    <property type="component" value="Chromosome"/>
</dbReference>
<name>A0A0D8I7V1_9CLOT</name>
<keyword evidence="3" id="KW-0309">Germination</keyword>
<protein>
    <recommendedName>
        <fullName evidence="2 8">Spore cortex-lytic enzyme</fullName>
    </recommendedName>
</protein>
<reference evidence="9 10" key="1">
    <citation type="submission" date="2014-10" db="EMBL/GenBank/DDBJ databases">
        <title>Genome sequence of Clostridium aceticum DSM 1496.</title>
        <authorList>
            <person name="Poehlein A."/>
            <person name="Schiel-Bengelsdorf B."/>
            <person name="Gottschalk G."/>
            <person name="Duerre P."/>
            <person name="Daniel R."/>
        </authorList>
    </citation>
    <scope>NUCLEOTIDE SEQUENCE [LARGE SCALE GENOMIC DNA]</scope>
    <source>
        <strain evidence="9 10">DSM 1496</strain>
    </source>
</reference>
<dbReference type="Gene3D" id="1.10.101.10">
    <property type="entry name" value="PGBD-like superfamily/PGBD"/>
    <property type="match status" value="1"/>
</dbReference>
<dbReference type="NCBIfam" id="TIGR02869">
    <property type="entry name" value="spore_SleB"/>
    <property type="match status" value="1"/>
</dbReference>